<evidence type="ECO:0000313" key="12">
    <source>
        <dbReference type="Proteomes" id="UP001280581"/>
    </source>
</evidence>
<accession>A0AAN6M0K3</accession>
<feature type="transmembrane region" description="Helical" evidence="10">
    <location>
        <begin position="757"/>
        <end position="778"/>
    </location>
</feature>
<evidence type="ECO:0000256" key="2">
    <source>
        <dbReference type="ARBA" id="ARBA00008807"/>
    </source>
</evidence>
<dbReference type="GO" id="GO:0016020">
    <property type="term" value="C:membrane"/>
    <property type="evidence" value="ECO:0007669"/>
    <property type="project" value="UniProtKB-SubCell"/>
</dbReference>
<evidence type="ECO:0000256" key="1">
    <source>
        <dbReference type="ARBA" id="ARBA00004141"/>
    </source>
</evidence>
<evidence type="ECO:0008006" key="13">
    <source>
        <dbReference type="Google" id="ProtNLM"/>
    </source>
</evidence>
<dbReference type="GO" id="GO:0015031">
    <property type="term" value="P:protein transport"/>
    <property type="evidence" value="ECO:0007669"/>
    <property type="project" value="UniProtKB-KW"/>
</dbReference>
<feature type="transmembrane region" description="Helical" evidence="10">
    <location>
        <begin position="109"/>
        <end position="129"/>
    </location>
</feature>
<name>A0AAN6M0K3_9PLEO</name>
<feature type="compositionally biased region" description="Polar residues" evidence="9">
    <location>
        <begin position="22"/>
        <end position="32"/>
    </location>
</feature>
<feature type="transmembrane region" description="Helical" evidence="10">
    <location>
        <begin position="347"/>
        <end position="368"/>
    </location>
</feature>
<dbReference type="InterPro" id="IPR004813">
    <property type="entry name" value="OPT"/>
</dbReference>
<evidence type="ECO:0000256" key="4">
    <source>
        <dbReference type="ARBA" id="ARBA00022692"/>
    </source>
</evidence>
<evidence type="ECO:0000256" key="8">
    <source>
        <dbReference type="ARBA" id="ARBA00023136"/>
    </source>
</evidence>
<proteinExistence type="inferred from homology"/>
<feature type="compositionally biased region" description="Acidic residues" evidence="9">
    <location>
        <begin position="70"/>
        <end position="80"/>
    </location>
</feature>
<keyword evidence="3" id="KW-0813">Transport</keyword>
<dbReference type="GO" id="GO:0035673">
    <property type="term" value="F:oligopeptide transmembrane transporter activity"/>
    <property type="evidence" value="ECO:0007669"/>
    <property type="project" value="InterPro"/>
</dbReference>
<feature type="transmembrane region" description="Helical" evidence="10">
    <location>
        <begin position="213"/>
        <end position="236"/>
    </location>
</feature>
<sequence length="804" mass="91401">MASLFNRLRPRSREQEVVPPHTNATGIDTSDTSNHRADSEKDDPTTADPPKSHDAEKLPHDVTTSGESPVGEEEDEADLPEDVRVLPKIVRSIVSLEDDPNAATVTFRYFLLCFIFVPPGAVLFQMGIFRTTASAYPVLFVQIASHYVGQWLADVLPDKRIRVPFTKWGFSLNPGPWSAKENVLVTVTAASGATSNAAWSSISLAQLYYGTKIPAAACIFFMWAIVYLGYAMAALARQFLLYDPIYVWPYSLMQTAVFETLHKSARDSWVARKQKYIFFGAFIFMIVWQFLPEYVFPMLSSLSFLCWVAPRNPLANFIGSGIGGMGFLNLTLDWANISNQSLTSPMIVPFWTTVVLTAAFVFNCWVLIPAAKWGNLGSWKNDQLMSNRLFLENGTRYPVAKLMTPDLNFNETAYQELGPIYLGTQQLWGMFFDYSSYISALTWMALFGYPQIKDTVQKLRARAKDRGKDQINNFYDDRLNKIMRSYKEVPLWWYIALFIASFVTIITILGCGYFFIPVWTFIVAIVTSGVMIIPFAWLYSFSSFQVPIGSFNELLYGYMVHATGGHKHPAGATAYGSIAGDCWYRAQYLLQDQKIGHYMHVPPRAIFLSQIFGELLGVPINYGIIQWVLKTKADYILGNKIDPLNQWTGQSLSNYNTMGVQYVLVGPKRLFQQHMYKPLPYAFLYGAVAPFILFGLHKAFPKSKLKFHLWNITIFGTGVSQFYGNLSTGYISRFIVGYICMFWFYRRRFETWKRYNYLVAAAFDAGFNIAMLLIFIIFSSGKVISMPNWWGNNEKSVERCFALE</sequence>
<dbReference type="InterPro" id="IPR004648">
    <property type="entry name" value="Oligpept_transpt"/>
</dbReference>
<feature type="transmembrane region" description="Helical" evidence="10">
    <location>
        <begin position="679"/>
        <end position="700"/>
    </location>
</feature>
<dbReference type="EMBL" id="WVTA01000006">
    <property type="protein sequence ID" value="KAK3209054.1"/>
    <property type="molecule type" value="Genomic_DNA"/>
</dbReference>
<keyword evidence="8 10" id="KW-0472">Membrane</keyword>
<evidence type="ECO:0000256" key="3">
    <source>
        <dbReference type="ARBA" id="ARBA00022448"/>
    </source>
</evidence>
<evidence type="ECO:0000256" key="5">
    <source>
        <dbReference type="ARBA" id="ARBA00022856"/>
    </source>
</evidence>
<evidence type="ECO:0000313" key="11">
    <source>
        <dbReference type="EMBL" id="KAK3209054.1"/>
    </source>
</evidence>
<feature type="transmembrane region" description="Helical" evidence="10">
    <location>
        <begin position="315"/>
        <end position="335"/>
    </location>
</feature>
<comment type="subcellular location">
    <subcellularLocation>
        <location evidence="1">Membrane</location>
        <topology evidence="1">Multi-pass membrane protein</topology>
    </subcellularLocation>
</comment>
<keyword evidence="5" id="KW-0571">Peptide transport</keyword>
<dbReference type="Proteomes" id="UP001280581">
    <property type="component" value="Unassembled WGS sequence"/>
</dbReference>
<feature type="transmembrane region" description="Helical" evidence="10">
    <location>
        <begin position="521"/>
        <end position="541"/>
    </location>
</feature>
<feature type="transmembrane region" description="Helical" evidence="10">
    <location>
        <begin position="491"/>
        <end position="515"/>
    </location>
</feature>
<dbReference type="Pfam" id="PF03169">
    <property type="entry name" value="OPT"/>
    <property type="match status" value="1"/>
</dbReference>
<keyword evidence="6" id="KW-0653">Protein transport</keyword>
<keyword evidence="4 10" id="KW-0812">Transmembrane</keyword>
<keyword evidence="7 10" id="KW-1133">Transmembrane helix</keyword>
<feature type="region of interest" description="Disordered" evidence="9">
    <location>
        <begin position="1"/>
        <end position="81"/>
    </location>
</feature>
<evidence type="ECO:0000256" key="9">
    <source>
        <dbReference type="SAM" id="MobiDB-lite"/>
    </source>
</evidence>
<organism evidence="11 12">
    <name type="scientific">Pseudopithomyces chartarum</name>
    <dbReference type="NCBI Taxonomy" id="1892770"/>
    <lineage>
        <taxon>Eukaryota</taxon>
        <taxon>Fungi</taxon>
        <taxon>Dikarya</taxon>
        <taxon>Ascomycota</taxon>
        <taxon>Pezizomycotina</taxon>
        <taxon>Dothideomycetes</taxon>
        <taxon>Pleosporomycetidae</taxon>
        <taxon>Pleosporales</taxon>
        <taxon>Massarineae</taxon>
        <taxon>Didymosphaeriaceae</taxon>
        <taxon>Pseudopithomyces</taxon>
    </lineage>
</organism>
<evidence type="ECO:0000256" key="6">
    <source>
        <dbReference type="ARBA" id="ARBA00022927"/>
    </source>
</evidence>
<protein>
    <recommendedName>
        <fullName evidence="13">Oligopeptide transporter</fullName>
    </recommendedName>
</protein>
<feature type="transmembrane region" description="Helical" evidence="10">
    <location>
        <begin position="727"/>
        <end position="745"/>
    </location>
</feature>
<feature type="transmembrane region" description="Helical" evidence="10">
    <location>
        <begin position="276"/>
        <end position="295"/>
    </location>
</feature>
<dbReference type="AlphaFoldDB" id="A0AAN6M0K3"/>
<comment type="caution">
    <text evidence="11">The sequence shown here is derived from an EMBL/GenBank/DDBJ whole genome shotgun (WGS) entry which is preliminary data.</text>
</comment>
<evidence type="ECO:0000256" key="7">
    <source>
        <dbReference type="ARBA" id="ARBA00022989"/>
    </source>
</evidence>
<dbReference type="NCBIfam" id="TIGR00728">
    <property type="entry name" value="OPT_sfam"/>
    <property type="match status" value="1"/>
</dbReference>
<dbReference type="PANTHER" id="PTHR22601">
    <property type="entry name" value="ISP4 LIKE PROTEIN"/>
    <property type="match status" value="1"/>
</dbReference>
<keyword evidence="12" id="KW-1185">Reference proteome</keyword>
<comment type="similarity">
    <text evidence="2">Belongs to the oligopeptide OPT transporter family.</text>
</comment>
<feature type="transmembrane region" description="Helical" evidence="10">
    <location>
        <begin position="434"/>
        <end position="452"/>
    </location>
</feature>
<reference evidence="11 12" key="1">
    <citation type="submission" date="2021-02" db="EMBL/GenBank/DDBJ databases">
        <title>Genome assembly of Pseudopithomyces chartarum.</title>
        <authorList>
            <person name="Jauregui R."/>
            <person name="Singh J."/>
            <person name="Voisey C."/>
        </authorList>
    </citation>
    <scope>NUCLEOTIDE SEQUENCE [LARGE SCALE GENOMIC DNA]</scope>
    <source>
        <strain evidence="11 12">AGR01</strain>
    </source>
</reference>
<gene>
    <name evidence="11" type="ORF">GRF29_69g540311</name>
</gene>
<evidence type="ECO:0000256" key="10">
    <source>
        <dbReference type="SAM" id="Phobius"/>
    </source>
</evidence>
<feature type="compositionally biased region" description="Basic and acidic residues" evidence="9">
    <location>
        <begin position="33"/>
        <end position="60"/>
    </location>
</feature>